<dbReference type="GO" id="GO:0016787">
    <property type="term" value="F:hydrolase activity"/>
    <property type="evidence" value="ECO:0007669"/>
    <property type="project" value="UniProtKB-KW"/>
</dbReference>
<dbReference type="InterPro" id="IPR037057">
    <property type="entry name" value="DNA_rep_MutH/T2_RE_sf"/>
</dbReference>
<dbReference type="NCBIfam" id="NF040973">
    <property type="entry name" value="restrict_Sau3AI"/>
    <property type="match status" value="1"/>
</dbReference>
<accession>A0AAD0E6U5</accession>
<keyword evidence="3" id="KW-0378">Hydrolase</keyword>
<evidence type="ECO:0000256" key="1">
    <source>
        <dbReference type="ARBA" id="ARBA00022722"/>
    </source>
</evidence>
<dbReference type="EMBL" id="CP016778">
    <property type="protein sequence ID" value="ASY22391.1"/>
    <property type="molecule type" value="Genomic_DNA"/>
</dbReference>
<evidence type="ECO:0000313" key="6">
    <source>
        <dbReference type="Proteomes" id="UP000217194"/>
    </source>
</evidence>
<gene>
    <name evidence="5" type="ORF">A1sIIB76_02135</name>
</gene>
<dbReference type="CDD" id="cd22355">
    <property type="entry name" value="Sau3AI_C"/>
    <property type="match status" value="1"/>
</dbReference>
<evidence type="ECO:0000256" key="2">
    <source>
        <dbReference type="ARBA" id="ARBA00022759"/>
    </source>
</evidence>
<dbReference type="Proteomes" id="UP000217194">
    <property type="component" value="Chromosome"/>
</dbReference>
<reference evidence="5 6" key="1">
    <citation type="submission" date="2016-07" db="EMBL/GenBank/DDBJ databases">
        <title>High microdiversification within the ubiquitous acI lineage of Actinobacteria.</title>
        <authorList>
            <person name="Neuenschwander S.M."/>
            <person name="Salcher M."/>
            <person name="Ghai R."/>
            <person name="Pernthaler J."/>
        </authorList>
    </citation>
    <scope>NUCLEOTIDE SEQUENCE [LARGE SCALE GENOMIC DNA]</scope>
    <source>
        <strain evidence="5">MMS-IIB-76</strain>
    </source>
</reference>
<name>A0AAD0E6U5_9ACTN</name>
<dbReference type="AlphaFoldDB" id="A0AAD0E6U5"/>
<dbReference type="SUPFAM" id="SSF52980">
    <property type="entry name" value="Restriction endonuclease-like"/>
    <property type="match status" value="2"/>
</dbReference>
<dbReference type="InterPro" id="IPR011335">
    <property type="entry name" value="Restrct_endonuc-II-like"/>
</dbReference>
<dbReference type="GO" id="GO:0004519">
    <property type="term" value="F:endonuclease activity"/>
    <property type="evidence" value="ECO:0007669"/>
    <property type="project" value="UniProtKB-KW"/>
</dbReference>
<keyword evidence="1" id="KW-0540">Nuclease</keyword>
<protein>
    <submittedName>
        <fullName evidence="5">MutH like protein</fullName>
    </submittedName>
</protein>
<organism evidence="5 6">
    <name type="scientific">Candidatus Planktophila versatilis</name>
    <dbReference type="NCBI Taxonomy" id="1884905"/>
    <lineage>
        <taxon>Bacteria</taxon>
        <taxon>Bacillati</taxon>
        <taxon>Actinomycetota</taxon>
        <taxon>Actinomycetes</taxon>
        <taxon>Candidatus Nanopelagicales</taxon>
        <taxon>Candidatus Nanopelagicaceae</taxon>
        <taxon>Candidatus Planktophila</taxon>
    </lineage>
</organism>
<evidence type="ECO:0000259" key="4">
    <source>
        <dbReference type="SMART" id="SM00927"/>
    </source>
</evidence>
<dbReference type="CDD" id="cd22356">
    <property type="entry name" value="Sau3AI_N-like"/>
    <property type="match status" value="1"/>
</dbReference>
<dbReference type="RefSeq" id="WP_095696893.1">
    <property type="nucleotide sequence ID" value="NZ_CP016778.1"/>
</dbReference>
<evidence type="ECO:0000313" key="5">
    <source>
        <dbReference type="EMBL" id="ASY22391.1"/>
    </source>
</evidence>
<proteinExistence type="predicted"/>
<dbReference type="InterPro" id="IPR011337">
    <property type="entry name" value="DNA_rep_MutH/RE_typeII_Sau3AI"/>
</dbReference>
<dbReference type="GO" id="GO:0003677">
    <property type="term" value="F:DNA binding"/>
    <property type="evidence" value="ECO:0007669"/>
    <property type="project" value="InterPro"/>
</dbReference>
<dbReference type="REBASE" id="221011">
    <property type="entry name" value="Pve76ORF2140P"/>
</dbReference>
<dbReference type="Pfam" id="PF02976">
    <property type="entry name" value="MutH"/>
    <property type="match status" value="2"/>
</dbReference>
<keyword evidence="2" id="KW-0255">Endonuclease</keyword>
<dbReference type="SMART" id="SM00927">
    <property type="entry name" value="MutH"/>
    <property type="match status" value="1"/>
</dbReference>
<sequence length="442" mass="50425">MKSREMDYSKDSAESIYSHALKLTDNSLSDLVDLPRDLENLKDRGQLGTLIEKYYFRNNPPNDHSPDFPDAGVELKVTGVVKHKSGKYVAKERLVLTMINYNHIVKESWESNSLYNKCKRMLILFYLYGREIPVVDRKFVLKPLMYEIPEADLPVIKSDWEKIQMKVLAGKAHELSEGDTFYLGACRKGSGGAKEKLKSQPYSATGAPGRAFSFKQGYLTRLISDSQQDVYLGVTAQLSIEEATSLKFAPYMGMSIADLSLRLNHHKRSKNHKNFHREIATKILANDGTSVSELVKAGIEMKTVRLQVNGKPKESMSFPAFDFLKIGTEIWEESSFFEKVERKFLFVVFKIDINGVEKLEKVGYWNMPYEDRLEAERVWKDTQRRVSINAHDLPSLKESHVAHVRPKAKDGSDKGLTPQGDYRTKQCFWLNASYIANVVSTI</sequence>
<feature type="domain" description="DNA mismatch repair MutH/Type II restriction enzyme Sau3AI" evidence="4">
    <location>
        <begin position="58"/>
        <end position="159"/>
    </location>
</feature>
<dbReference type="Gene3D" id="3.40.600.10">
    <property type="entry name" value="DNA mismatch repair MutH/Restriction endonuclease, type II"/>
    <property type="match status" value="2"/>
</dbReference>
<evidence type="ECO:0000256" key="3">
    <source>
        <dbReference type="ARBA" id="ARBA00022801"/>
    </source>
</evidence>